<dbReference type="HOGENOM" id="CLU_2360483_0_0_1"/>
<evidence type="ECO:0000313" key="1">
    <source>
        <dbReference type="EMBL" id="KIM80233.1"/>
    </source>
</evidence>
<accession>A0A0C3B1Z8</accession>
<dbReference type="Gene3D" id="3.30.450.20">
    <property type="entry name" value="PAS domain"/>
    <property type="match status" value="1"/>
</dbReference>
<reference evidence="1 2" key="1">
    <citation type="submission" date="2014-04" db="EMBL/GenBank/DDBJ databases">
        <authorList>
            <consortium name="DOE Joint Genome Institute"/>
            <person name="Kuo A."/>
            <person name="Tarkka M."/>
            <person name="Buscot F."/>
            <person name="Kohler A."/>
            <person name="Nagy L.G."/>
            <person name="Floudas D."/>
            <person name="Copeland A."/>
            <person name="Barry K.W."/>
            <person name="Cichocki N."/>
            <person name="Veneault-Fourrey C."/>
            <person name="LaButti K."/>
            <person name="Lindquist E.A."/>
            <person name="Lipzen A."/>
            <person name="Lundell T."/>
            <person name="Morin E."/>
            <person name="Murat C."/>
            <person name="Sun H."/>
            <person name="Tunlid A."/>
            <person name="Henrissat B."/>
            <person name="Grigoriev I.V."/>
            <person name="Hibbett D.S."/>
            <person name="Martin F."/>
            <person name="Nordberg H.P."/>
            <person name="Cantor M.N."/>
            <person name="Hua S.X."/>
        </authorList>
    </citation>
    <scope>NUCLEOTIDE SEQUENCE [LARGE SCALE GENOMIC DNA]</scope>
    <source>
        <strain evidence="1 2">F 1598</strain>
    </source>
</reference>
<dbReference type="STRING" id="765440.A0A0C3B1Z8"/>
<gene>
    <name evidence="1" type="ORF">PILCRDRAFT_539477</name>
</gene>
<dbReference type="EMBL" id="KN833005">
    <property type="protein sequence ID" value="KIM80233.1"/>
    <property type="molecule type" value="Genomic_DNA"/>
</dbReference>
<evidence type="ECO:0008006" key="3">
    <source>
        <dbReference type="Google" id="ProtNLM"/>
    </source>
</evidence>
<reference evidence="2" key="2">
    <citation type="submission" date="2015-01" db="EMBL/GenBank/DDBJ databases">
        <title>Evolutionary Origins and Diversification of the Mycorrhizal Mutualists.</title>
        <authorList>
            <consortium name="DOE Joint Genome Institute"/>
            <consortium name="Mycorrhizal Genomics Consortium"/>
            <person name="Kohler A."/>
            <person name="Kuo A."/>
            <person name="Nagy L.G."/>
            <person name="Floudas D."/>
            <person name="Copeland A."/>
            <person name="Barry K.W."/>
            <person name="Cichocki N."/>
            <person name="Veneault-Fourrey C."/>
            <person name="LaButti K."/>
            <person name="Lindquist E.A."/>
            <person name="Lipzen A."/>
            <person name="Lundell T."/>
            <person name="Morin E."/>
            <person name="Murat C."/>
            <person name="Riley R."/>
            <person name="Ohm R."/>
            <person name="Sun H."/>
            <person name="Tunlid A."/>
            <person name="Henrissat B."/>
            <person name="Grigoriev I.V."/>
            <person name="Hibbett D.S."/>
            <person name="Martin F."/>
        </authorList>
    </citation>
    <scope>NUCLEOTIDE SEQUENCE [LARGE SCALE GENOMIC DNA]</scope>
    <source>
        <strain evidence="2">F 1598</strain>
    </source>
</reference>
<keyword evidence="2" id="KW-1185">Reference proteome</keyword>
<sequence length="96" mass="10857">MIDSMTMLLFYGKFFQLCPQEHFLSTDWALLSAGLDFIYLDPVLQCHLEAQASLLVGKSLLDFIHPDEHAPAEQDFGIVLESKSSHGSITQHVFQF</sequence>
<dbReference type="SUPFAM" id="SSF55785">
    <property type="entry name" value="PYP-like sensor domain (PAS domain)"/>
    <property type="match status" value="1"/>
</dbReference>
<organism evidence="1 2">
    <name type="scientific">Piloderma croceum (strain F 1598)</name>
    <dbReference type="NCBI Taxonomy" id="765440"/>
    <lineage>
        <taxon>Eukaryota</taxon>
        <taxon>Fungi</taxon>
        <taxon>Dikarya</taxon>
        <taxon>Basidiomycota</taxon>
        <taxon>Agaricomycotina</taxon>
        <taxon>Agaricomycetes</taxon>
        <taxon>Agaricomycetidae</taxon>
        <taxon>Atheliales</taxon>
        <taxon>Atheliaceae</taxon>
        <taxon>Piloderma</taxon>
    </lineage>
</organism>
<dbReference type="InterPro" id="IPR035965">
    <property type="entry name" value="PAS-like_dom_sf"/>
</dbReference>
<evidence type="ECO:0000313" key="2">
    <source>
        <dbReference type="Proteomes" id="UP000054166"/>
    </source>
</evidence>
<name>A0A0C3B1Z8_PILCF</name>
<proteinExistence type="predicted"/>
<dbReference type="AlphaFoldDB" id="A0A0C3B1Z8"/>
<dbReference type="OrthoDB" id="2162994at2759"/>
<protein>
    <recommendedName>
        <fullName evidence="3">PAS domain-containing protein</fullName>
    </recommendedName>
</protein>
<dbReference type="InParanoid" id="A0A0C3B1Z8"/>
<dbReference type="Proteomes" id="UP000054166">
    <property type="component" value="Unassembled WGS sequence"/>
</dbReference>